<dbReference type="OrthoDB" id="4753441at2"/>
<organism evidence="1 2">
    <name type="scientific">Mycobacterium shigaense</name>
    <dbReference type="NCBI Taxonomy" id="722731"/>
    <lineage>
        <taxon>Bacteria</taxon>
        <taxon>Bacillati</taxon>
        <taxon>Actinomycetota</taxon>
        <taxon>Actinomycetes</taxon>
        <taxon>Mycobacteriales</taxon>
        <taxon>Mycobacteriaceae</taxon>
        <taxon>Mycobacterium</taxon>
        <taxon>Mycobacterium simiae complex</taxon>
    </lineage>
</organism>
<name>A0A1Z4EEK9_9MYCO</name>
<dbReference type="KEGG" id="mshg:MSG_01225"/>
<sequence>MASASDVSAPADNSGVTTDIPTDSPHRPSRLNQALAWVGIVAGGLFIVAAIFFSGFFLSWNFGGAHYGHMGSGMMASCAEMKHGEQMMKPDGHMKPGAMMPPSGPRP</sequence>
<dbReference type="Proteomes" id="UP000217736">
    <property type="component" value="Chromosome"/>
</dbReference>
<reference evidence="2" key="1">
    <citation type="submission" date="2017-06" db="EMBL/GenBank/DDBJ databases">
        <title>Complete Genome Sequence of Mycobacterium shigaense.</title>
        <authorList>
            <person name="Fukano H."/>
            <person name="Yoshida M."/>
            <person name="Kazumi Y."/>
            <person name="Ogura Y."/>
            <person name="Mitarai S."/>
            <person name="Hayashi T."/>
            <person name="Hoshino Y."/>
        </authorList>
    </citation>
    <scope>NUCLEOTIDE SEQUENCE [LARGE SCALE GENOMIC DNA]</scope>
    <source>
        <strain evidence="2">UN-152</strain>
    </source>
</reference>
<evidence type="ECO:0000313" key="2">
    <source>
        <dbReference type="Proteomes" id="UP000217736"/>
    </source>
</evidence>
<protein>
    <submittedName>
        <fullName evidence="1">Uncharacterized protein</fullName>
    </submittedName>
</protein>
<keyword evidence="2" id="KW-1185">Reference proteome</keyword>
<proteinExistence type="predicted"/>
<evidence type="ECO:0000313" key="1">
    <source>
        <dbReference type="EMBL" id="BAX91384.1"/>
    </source>
</evidence>
<dbReference type="EMBL" id="AP018164">
    <property type="protein sequence ID" value="BAX91384.1"/>
    <property type="molecule type" value="Genomic_DNA"/>
</dbReference>
<accession>A0A1Z4EEK9</accession>
<dbReference type="RefSeq" id="WP_096437941.1">
    <property type="nucleotide sequence ID" value="NZ_AP018164.1"/>
</dbReference>
<dbReference type="AlphaFoldDB" id="A0A1Z4EEK9"/>
<gene>
    <name evidence="1" type="ORF">MSG_01225</name>
</gene>